<dbReference type="AlphaFoldDB" id="A0A820AFK7"/>
<dbReference type="Proteomes" id="UP000663836">
    <property type="component" value="Unassembled WGS sequence"/>
</dbReference>
<evidence type="ECO:0000313" key="1">
    <source>
        <dbReference type="EMBL" id="CAF4184765.1"/>
    </source>
</evidence>
<feature type="non-terminal residue" evidence="1">
    <location>
        <position position="36"/>
    </location>
</feature>
<comment type="caution">
    <text evidence="1">The sequence shown here is derived from an EMBL/GenBank/DDBJ whole genome shotgun (WGS) entry which is preliminary data.</text>
</comment>
<dbReference type="EMBL" id="CAJOBD010012826">
    <property type="protein sequence ID" value="CAF4184765.1"/>
    <property type="molecule type" value="Genomic_DNA"/>
</dbReference>
<gene>
    <name evidence="1" type="ORF">JBS370_LOCUS35703</name>
</gene>
<reference evidence="1" key="1">
    <citation type="submission" date="2021-02" db="EMBL/GenBank/DDBJ databases">
        <authorList>
            <person name="Nowell W R."/>
        </authorList>
    </citation>
    <scope>NUCLEOTIDE SEQUENCE</scope>
</reference>
<protein>
    <submittedName>
        <fullName evidence="1">Uncharacterized protein</fullName>
    </submittedName>
</protein>
<evidence type="ECO:0000313" key="2">
    <source>
        <dbReference type="Proteomes" id="UP000663836"/>
    </source>
</evidence>
<organism evidence="1 2">
    <name type="scientific">Rotaria sordida</name>
    <dbReference type="NCBI Taxonomy" id="392033"/>
    <lineage>
        <taxon>Eukaryota</taxon>
        <taxon>Metazoa</taxon>
        <taxon>Spiralia</taxon>
        <taxon>Gnathifera</taxon>
        <taxon>Rotifera</taxon>
        <taxon>Eurotatoria</taxon>
        <taxon>Bdelloidea</taxon>
        <taxon>Philodinida</taxon>
        <taxon>Philodinidae</taxon>
        <taxon>Rotaria</taxon>
    </lineage>
</organism>
<proteinExistence type="predicted"/>
<sequence>MKARGNFWRSKMEHGTVIIANGSSLTLIHNGTGYTT</sequence>
<name>A0A820AFK7_9BILA</name>
<accession>A0A820AFK7</accession>